<dbReference type="Pfam" id="PF18545">
    <property type="entry name" value="HalOD1"/>
    <property type="match status" value="1"/>
</dbReference>
<sequence length="85" mass="8874">MALVSLVAAVTNTDPVDLEPLYNAIDPEALDSLCTPDASFSSIEFEYVGHTVVVEPVDSGVELSLEPVTISAENTHGIADSEPSA</sequence>
<organism evidence="2 3">
    <name type="scientific">Natronorubrum bangense</name>
    <dbReference type="NCBI Taxonomy" id="61858"/>
    <lineage>
        <taxon>Archaea</taxon>
        <taxon>Methanobacteriati</taxon>
        <taxon>Methanobacteriota</taxon>
        <taxon>Stenosarchaea group</taxon>
        <taxon>Halobacteria</taxon>
        <taxon>Halobacteriales</taxon>
        <taxon>Natrialbaceae</taxon>
        <taxon>Natronorubrum</taxon>
    </lineage>
</organism>
<gene>
    <name evidence="2" type="ORF">DV706_05360</name>
</gene>
<dbReference type="AlphaFoldDB" id="A0A4D6HJ38"/>
<evidence type="ECO:0000313" key="2">
    <source>
        <dbReference type="EMBL" id="QCC53969.1"/>
    </source>
</evidence>
<name>A0A4D6HJ38_9EURY</name>
<evidence type="ECO:0000259" key="1">
    <source>
        <dbReference type="Pfam" id="PF18545"/>
    </source>
</evidence>
<dbReference type="KEGG" id="nbg:DV706_05360"/>
<dbReference type="InterPro" id="IPR040624">
    <property type="entry name" value="HalOD1"/>
</dbReference>
<evidence type="ECO:0000313" key="3">
    <source>
        <dbReference type="Proteomes" id="UP000296822"/>
    </source>
</evidence>
<accession>A0A4D6HJ38</accession>
<proteinExistence type="predicted"/>
<feature type="domain" description="Halobacterial output" evidence="1">
    <location>
        <begin position="2"/>
        <end position="55"/>
    </location>
</feature>
<dbReference type="EMBL" id="CP031305">
    <property type="protein sequence ID" value="QCC53969.1"/>
    <property type="molecule type" value="Genomic_DNA"/>
</dbReference>
<reference evidence="2 3" key="1">
    <citation type="journal article" date="2019" name="Nat. Commun.">
        <title>A new type of DNA phosphorothioation-based antiviral system in archaea.</title>
        <authorList>
            <person name="Xiong L."/>
            <person name="Liu S."/>
            <person name="Chen S."/>
            <person name="Xiao Y."/>
            <person name="Zhu B."/>
            <person name="Gao Y."/>
            <person name="Zhang Y."/>
            <person name="Chen B."/>
            <person name="Luo J."/>
            <person name="Deng Z."/>
            <person name="Chen X."/>
            <person name="Wang L."/>
            <person name="Chen S."/>
        </authorList>
    </citation>
    <scope>NUCLEOTIDE SEQUENCE [LARGE SCALE GENOMIC DNA]</scope>
    <source>
        <strain evidence="2 3">JCM 10635</strain>
    </source>
</reference>
<dbReference type="Proteomes" id="UP000296822">
    <property type="component" value="Chromosome"/>
</dbReference>
<protein>
    <recommendedName>
        <fullName evidence="1">Halobacterial output domain-containing protein</fullName>
    </recommendedName>
</protein>